<evidence type="ECO:0000313" key="6">
    <source>
        <dbReference type="EMBL" id="AHN57424.1"/>
    </source>
</evidence>
<evidence type="ECO:0000256" key="5">
    <source>
        <dbReference type="ARBA" id="ARBA00023008"/>
    </source>
</evidence>
<dbReference type="EMBL" id="AE014297">
    <property type="protein sequence ID" value="AHN57425.1"/>
    <property type="molecule type" value="Genomic_DNA"/>
</dbReference>
<reference evidence="6 9" key="5">
    <citation type="journal article" date="2002" name="Genome Biol.">
        <title>Heterochromatic sequences in a Drosophila whole-genome shotgun assembly.</title>
        <authorList>
            <person name="Hoskins R.A."/>
            <person name="Smith C.D."/>
            <person name="Carlson J.W."/>
            <person name="Carvalho A.B."/>
            <person name="Halpern A."/>
            <person name="Kaminker J.S."/>
            <person name="Kennedy C."/>
            <person name="Mungall C.J."/>
            <person name="Sullivan B.A."/>
            <person name="Sutton G.G."/>
            <person name="Yasuhara J.C."/>
            <person name="Wakimoto B.T."/>
            <person name="Myers E.W."/>
            <person name="Celniker S.E."/>
            <person name="Rubin G.M."/>
            <person name="Karpen G.H."/>
        </authorList>
    </citation>
    <scope>NUCLEOTIDE SEQUENCE [LARGE SCALE GENOMIC DNA]</scope>
    <source>
        <strain evidence="9">Berkeley</strain>
    </source>
</reference>
<reference evidence="6" key="14">
    <citation type="submission" date="2024-06" db="EMBL/GenBank/DDBJ databases">
        <title>Drosophila melanogaster release 4 sequence.</title>
        <authorList>
            <consortium name="Berkeley Drosophila Genome Project"/>
            <person name="Celniker S."/>
            <person name="Carlson J."/>
            <person name="Wan K."/>
            <person name="Pfeiffer B."/>
            <person name="Frise E."/>
            <person name="George R."/>
            <person name="Hoskins R."/>
            <person name="Stapleton M."/>
            <person name="Pacleb J."/>
            <person name="Park S."/>
            <person name="Svirskas R."/>
            <person name="Smith E."/>
            <person name="Yu C."/>
            <person name="Rubin G."/>
        </authorList>
    </citation>
    <scope>NUCLEOTIDE SEQUENCE</scope>
</reference>
<evidence type="ECO:0000313" key="7">
    <source>
        <dbReference type="EMBL" id="AHN57425.1"/>
    </source>
</evidence>
<dbReference type="PRINTS" id="PR00872">
    <property type="entry name" value="MTDIPTERA"/>
</dbReference>
<reference evidence="9" key="2">
    <citation type="journal article" date="2002" name="Genome Biol.">
        <title>Finishing a whole-genome shotgun: release 3 of the Drosophila melanogaster euchromatic genome sequence.</title>
        <authorList>
            <person name="Celniker S.E."/>
            <person name="Wheeler D.A."/>
            <person name="Kronmiller B."/>
            <person name="Carlson J.W."/>
            <person name="Halpern A."/>
            <person name="Patel S."/>
            <person name="Adams M."/>
            <person name="Champe M."/>
            <person name="Dugan S.P."/>
            <person name="Frise E."/>
            <person name="Hodgson A."/>
            <person name="George R.A."/>
            <person name="Hoskins R.A."/>
            <person name="Laverty T."/>
            <person name="Muzny D.M."/>
            <person name="Nelson C.R."/>
            <person name="Pacleb J.M."/>
            <person name="Park S."/>
            <person name="Pfeiffer B.D."/>
            <person name="Richards S."/>
            <person name="Sodergren E.J."/>
            <person name="Svirskas R."/>
            <person name="Tabor P.E."/>
            <person name="Wan K."/>
            <person name="Stapleton M."/>
            <person name="Sutton G.G."/>
            <person name="Venter C."/>
            <person name="Weinstock G."/>
            <person name="Scherer S.E."/>
            <person name="Myers E.W."/>
            <person name="Gibbs R.A."/>
            <person name="Rubin G.M."/>
        </authorList>
    </citation>
    <scope>NUCLEOTIDE SEQUENCE [LARGE SCALE GENOMIC DNA]</scope>
    <source>
        <strain evidence="9">Berkeley</strain>
    </source>
</reference>
<evidence type="ECO:0000256" key="2">
    <source>
        <dbReference type="ARBA" id="ARBA00022539"/>
    </source>
</evidence>
<reference evidence="6 9" key="6">
    <citation type="journal article" date="2005" name="PLoS Comput. Biol.">
        <title>Combined evidence annotation of transposable elements in genome sequences.</title>
        <authorList>
            <person name="Quesneville H."/>
            <person name="Bergman C.M."/>
            <person name="Andrieu O."/>
            <person name="Autard D."/>
            <person name="Nouaud D."/>
            <person name="Ashburner M."/>
            <person name="Anxolabehere D."/>
        </authorList>
    </citation>
    <scope>NUCLEOTIDE SEQUENCE [LARGE SCALE GENOMIC DNA]</scope>
    <source>
        <strain evidence="9">Berkeley</strain>
    </source>
</reference>
<dbReference type="EMBL" id="AE014297">
    <property type="protein sequence ID" value="AHN57424.1"/>
    <property type="molecule type" value="Genomic_DNA"/>
</dbReference>
<comment type="similarity">
    <text evidence="1">Belongs to the metallothionein superfamily. Type 5 family.</text>
</comment>
<keyword evidence="2" id="KW-0104">Cadmium</keyword>
<organism evidence="6 9">
    <name type="scientific">Drosophila melanogaster</name>
    <name type="common">Fruit fly</name>
    <dbReference type="NCBI Taxonomy" id="7227"/>
    <lineage>
        <taxon>Eukaryota</taxon>
        <taxon>Metazoa</taxon>
        <taxon>Ecdysozoa</taxon>
        <taxon>Arthropoda</taxon>
        <taxon>Hexapoda</taxon>
        <taxon>Insecta</taxon>
        <taxon>Pterygota</taxon>
        <taxon>Neoptera</taxon>
        <taxon>Endopterygota</taxon>
        <taxon>Diptera</taxon>
        <taxon>Brachycera</taxon>
        <taxon>Muscomorpha</taxon>
        <taxon>Ephydroidea</taxon>
        <taxon>Drosophilidae</taxon>
        <taxon>Drosophila</taxon>
        <taxon>Sophophora</taxon>
    </lineage>
</organism>
<reference evidence="9" key="3">
    <citation type="journal article" date="2002" name="Genome Biol.">
        <title>Annotation of the Drosophila melanogaster euchromatic genome: a systematic review.</title>
        <authorList>
            <person name="Misra S."/>
            <person name="Crosby M.A."/>
            <person name="Mungall C.J."/>
            <person name="Matthews B.B."/>
            <person name="Campbell K.S."/>
            <person name="Hradecky P."/>
            <person name="Huang Y."/>
            <person name="Kaminker J.S."/>
            <person name="Millburn G.H."/>
            <person name="Prochnik S.E."/>
            <person name="Smith C.D."/>
            <person name="Tupy J.L."/>
            <person name="Whitfied E.J."/>
            <person name="Bayraktaroglu L."/>
            <person name="Berman B.P."/>
            <person name="Bettencourt B.R."/>
            <person name="Celniker S.E."/>
            <person name="de Grey A.D."/>
            <person name="Drysdale R.A."/>
            <person name="Harris N.L."/>
            <person name="Richter J."/>
            <person name="Russo S."/>
            <person name="Schroeder A.J."/>
            <person name="Shu S.Q."/>
            <person name="Stapleton M."/>
            <person name="Yamada C."/>
            <person name="Ashburner M."/>
            <person name="Gelbart W.M."/>
            <person name="Rubin G.M."/>
            <person name="Lewis S.E."/>
        </authorList>
    </citation>
    <scope>GENOME REANNOTATION</scope>
    <source>
        <strain evidence="9">Berkeley</strain>
    </source>
</reference>
<evidence type="ECO:0000313" key="8">
    <source>
        <dbReference type="FlyBase" id="FBgn0002869"/>
    </source>
</evidence>
<reference evidence="6 9" key="9">
    <citation type="journal article" date="2007" name="Science">
        <title>Sequence finishing and mapping of Drosophila melanogaster heterochromatin.</title>
        <authorList>
            <person name="Hoskins R.A."/>
            <person name="Carlson J.W."/>
            <person name="Kennedy C."/>
            <person name="Acevedo D."/>
            <person name="Evans-Holm M."/>
            <person name="Frise E."/>
            <person name="Wan K.H."/>
            <person name="Park S."/>
            <person name="Mendez-Lago M."/>
            <person name="Rossi F."/>
            <person name="Villasante A."/>
            <person name="Dimitri P."/>
            <person name="Karpen G.H."/>
            <person name="Celniker S.E."/>
        </authorList>
    </citation>
    <scope>NUCLEOTIDE SEQUENCE [LARGE SCALE GENOMIC DNA]</scope>
    <source>
        <strain evidence="9">Berkeley</strain>
    </source>
</reference>
<dbReference type="InterPro" id="IPR000966">
    <property type="entry name" value="Metalthion_5"/>
</dbReference>
<reference evidence="6" key="10">
    <citation type="journal article" date="2015" name="G3 (Bethesda)">
        <title>Gene Model Annotations for Drosophila melanogaster: Impact of High-Throughput Data.</title>
        <authorList>
            <consortium name="FlyBase Consortium"/>
            <person name="Matthews B.B."/>
            <person name="Dos Santos G."/>
            <person name="Crosby M.A."/>
            <person name="Emmert D.B."/>
            <person name="St Pierre S.E."/>
            <person name="Gramates L.S."/>
            <person name="Zhou P."/>
            <person name="Schroeder A.J."/>
            <person name="Falls K."/>
            <person name="Strelets V."/>
            <person name="Russo S.M."/>
            <person name="Gelbart W.M."/>
            <person name="null"/>
        </authorList>
    </citation>
    <scope>NUCLEOTIDE SEQUENCE</scope>
</reference>
<keyword evidence="9" id="KW-1185">Reference proteome</keyword>
<dbReference type="OrthoDB" id="7802073at2759"/>
<dbReference type="Bgee" id="FBgn0002869">
    <property type="expression patterns" value="Expressed in adult class III enteroendocrine cell in adult midgut (Drosophila) and 39 other cell types or tissues"/>
</dbReference>
<dbReference type="Pfam" id="PF02067">
    <property type="entry name" value="Metallothio_5"/>
    <property type="match status" value="1"/>
</dbReference>
<reference evidence="6 9" key="8">
    <citation type="journal article" date="2007" name="Science">
        <title>The Release 5.1 annotation of Drosophila melanogaster heterochromatin.</title>
        <authorList>
            <person name="Smith C.D."/>
            <person name="Shu S."/>
            <person name="Mungall C.J."/>
            <person name="Karpen G.H."/>
        </authorList>
    </citation>
    <scope>NUCLEOTIDE SEQUENCE [LARGE SCALE GENOMIC DNA]</scope>
    <source>
        <strain evidence="9">Berkeley</strain>
    </source>
</reference>
<name>A0A0B4LHD1_DROME</name>
<dbReference type="AlphaFoldDB" id="A0A0B4LHD1"/>
<evidence type="ECO:0000256" key="1">
    <source>
        <dbReference type="ARBA" id="ARBA00009641"/>
    </source>
</evidence>
<evidence type="ECO:0000313" key="9">
    <source>
        <dbReference type="Proteomes" id="UP000000803"/>
    </source>
</evidence>
<dbReference type="VEuPathDB" id="VectorBase:FBgn0002869"/>
<dbReference type="AGR" id="FB:FBgn0002869"/>
<dbReference type="FlyBase" id="FBgn0002869">
    <property type="gene designation" value="MtnB"/>
</dbReference>
<dbReference type="DNASU" id="42424"/>
<dbReference type="GeneID" id="42424"/>
<reference evidence="6" key="13">
    <citation type="submission" date="2023-12" db="EMBL/GenBank/DDBJ databases">
        <authorList>
            <consortium name="FlyBase"/>
        </authorList>
    </citation>
    <scope>NUCLEOTIDE SEQUENCE</scope>
</reference>
<dbReference type="RefSeq" id="NP_001287425.1">
    <property type="nucleotide sequence ID" value="NM_001300496.1"/>
</dbReference>
<dbReference type="RefSeq" id="NP_001287426.1">
    <property type="nucleotide sequence ID" value="NM_001300497.1"/>
</dbReference>
<reference evidence="9" key="4">
    <citation type="journal article" date="2002" name="Genome Biol.">
        <title>The transposable elements of the Drosophila melanogaster euchromatin: a genomics perspective.</title>
        <authorList>
            <person name="Kaminker J.S."/>
            <person name="Bergman C.M."/>
            <person name="Kronmiller B."/>
            <person name="Carlson J."/>
            <person name="Svirskas R."/>
            <person name="Patel S."/>
            <person name="Frise E."/>
            <person name="Wheeler D.A."/>
            <person name="Lewis S.E."/>
            <person name="Rubin G.M."/>
            <person name="Ashburner M."/>
            <person name="Celniker S.E."/>
        </authorList>
    </citation>
    <scope>NUCLEOTIDE SEQUENCE [LARGE SCALE GENOMIC DNA]</scope>
    <source>
        <strain evidence="9">Berkeley</strain>
    </source>
</reference>
<evidence type="ECO:0000256" key="3">
    <source>
        <dbReference type="ARBA" id="ARBA00022723"/>
    </source>
</evidence>
<accession>A0A0B4LHD1</accession>
<dbReference type="KEGG" id="dme:Dmel_CG4312"/>
<reference evidence="6" key="12">
    <citation type="journal article" date="2015" name="Genome Res.">
        <title>The Release 6 reference sequence of the Drosophila melanogaster genome.</title>
        <authorList>
            <person name="Hoskins R.A."/>
            <person name="Carlson J.W."/>
            <person name="Wan K.H."/>
            <person name="Park S."/>
            <person name="Mendez I."/>
            <person name="Galle S.E."/>
            <person name="Booth B.W."/>
            <person name="Pfeiffer B.D."/>
            <person name="George R.A."/>
            <person name="Svirskas R."/>
            <person name="Krzywinski M."/>
            <person name="Schein J."/>
            <person name="Accardo M.C."/>
            <person name="Damia E."/>
            <person name="Messina G."/>
            <person name="Mendez-Lago M."/>
            <person name="de Pablos B."/>
            <person name="Demakova O.V."/>
            <person name="Andreyeva E.N."/>
            <person name="Boldyreva L.V."/>
            <person name="Marra M."/>
            <person name="Carvalho A.B."/>
            <person name="Dimitri P."/>
            <person name="Villasante A."/>
            <person name="Zhimulev I.F."/>
            <person name="Rubin G.M."/>
            <person name="Karpen G.H."/>
            <person name="Celniker S.E."/>
        </authorList>
    </citation>
    <scope>NUCLEOTIDE SEQUENCE</scope>
</reference>
<keyword evidence="3" id="KW-0479">Metal-binding</keyword>
<dbReference type="RefSeq" id="NP_524413.1">
    <property type="nucleotide sequence ID" value="NM_079689.3"/>
</dbReference>
<dbReference type="Proteomes" id="UP000000803">
    <property type="component" value="Chromosome 3R"/>
</dbReference>
<dbReference type="GO" id="GO:0046872">
    <property type="term" value="F:metal ion binding"/>
    <property type="evidence" value="ECO:0007669"/>
    <property type="project" value="UniProtKB-KW"/>
</dbReference>
<evidence type="ECO:0000256" key="4">
    <source>
        <dbReference type="ARBA" id="ARBA00022833"/>
    </source>
</evidence>
<keyword evidence="4" id="KW-0862">Zinc</keyword>
<reference evidence="6" key="11">
    <citation type="journal article" date="2015" name="G3 (Bethesda)">
        <title>Gene Model Annotations for Drosophila melanogaster: The Rule-Benders.</title>
        <authorList>
            <consortium name="FlyBase Consortium"/>
            <person name="Crosby M.A."/>
            <person name="Gramates L.S."/>
            <person name="Dos Santos G."/>
            <person name="Matthews B.B."/>
            <person name="St Pierre S.E."/>
            <person name="Zhou P."/>
            <person name="Schroeder A.J."/>
            <person name="Falls K."/>
            <person name="Emmert D.B."/>
            <person name="Russo S.M."/>
            <person name="Gelbart W.M."/>
            <person name="null"/>
        </authorList>
    </citation>
    <scope>NUCLEOTIDE SEQUENCE</scope>
</reference>
<reference evidence="6" key="7">
    <citation type="submission" date="2006-08" db="EMBL/GenBank/DDBJ databases">
        <authorList>
            <person name="Celniker S."/>
            <person name="Carlson J."/>
            <person name="Wan K."/>
            <person name="Frise E."/>
            <person name="Hoskins R."/>
            <person name="Park S."/>
            <person name="Svirskas R."/>
            <person name="Rubin G."/>
        </authorList>
    </citation>
    <scope>NUCLEOTIDE SEQUENCE</scope>
</reference>
<sequence>MVCKGCGTNCQCSAQKCGDNCACNKDCQCVCKNGPKDQCCSNK</sequence>
<protein>
    <submittedName>
        <fullName evidence="6">Metallothionein B, isoform B</fullName>
    </submittedName>
    <submittedName>
        <fullName evidence="7">Metallothionein B, isoform C</fullName>
    </submittedName>
</protein>
<dbReference type="ExpressionAtlas" id="A0A0B4LHD1">
    <property type="expression patterns" value="baseline and differential"/>
</dbReference>
<proteinExistence type="inferred from homology"/>
<reference evidence="6 9" key="1">
    <citation type="journal article" date="2000" name="Science">
        <title>The genome sequence of Drosophila melanogaster.</title>
        <authorList>
            <person name="Adams M.D."/>
            <person name="Celniker S.E."/>
            <person name="Holt R.A."/>
            <person name="Evans C.A."/>
            <person name="Gocayne J.D."/>
            <person name="Amanatides P.G."/>
            <person name="Scherer S.E."/>
            <person name="Li P.W."/>
            <person name="Hoskins R.A."/>
            <person name="Galle R.F."/>
            <person name="George R.A."/>
            <person name="Lewis S.E."/>
            <person name="Richards S."/>
            <person name="Ashburner M."/>
            <person name="Henderson S.N."/>
            <person name="Sutton G.G."/>
            <person name="Wortman J.R."/>
            <person name="Yandell M.D."/>
            <person name="Zhang Q."/>
            <person name="Chen L.X."/>
            <person name="Brandon R.C."/>
            <person name="Rogers Y.H."/>
            <person name="Blazej R.G."/>
            <person name="Champe M."/>
            <person name="Pfeiffer B.D."/>
            <person name="Wan K.H."/>
            <person name="Doyle C."/>
            <person name="Baxter E.G."/>
            <person name="Helt G."/>
            <person name="Nelson C.R."/>
            <person name="Gabor G.L."/>
            <person name="Abril J.F."/>
            <person name="Agbayani A."/>
            <person name="An H.J."/>
            <person name="Andrews-Pfannkoch C."/>
            <person name="Baldwin D."/>
            <person name="Ballew R.M."/>
            <person name="Basu A."/>
            <person name="Baxendale J."/>
            <person name="Bayraktaroglu L."/>
            <person name="Beasley E.M."/>
            <person name="Beeson K.Y."/>
            <person name="Benos P.V."/>
            <person name="Berman B.P."/>
            <person name="Bhandari D."/>
            <person name="Bolshakov S."/>
            <person name="Borkova D."/>
            <person name="Botchan M.R."/>
            <person name="Bouck J."/>
            <person name="Brokstein P."/>
            <person name="Brottier P."/>
            <person name="Burtis K.C."/>
            <person name="Busam D.A."/>
            <person name="Butler H."/>
            <person name="Cadieu E."/>
            <person name="Center A."/>
            <person name="Chandra I."/>
            <person name="Cherry J.M."/>
            <person name="Cawley S."/>
            <person name="Dahlke C."/>
            <person name="Davenport L.B."/>
            <person name="Davies P."/>
            <person name="de Pablos B."/>
            <person name="Delcher A."/>
            <person name="Deng Z."/>
            <person name="Mays A.D."/>
            <person name="Dew I."/>
            <person name="Dietz S.M."/>
            <person name="Dodson K."/>
            <person name="Doup L.E."/>
            <person name="Downes M."/>
            <person name="Dugan-Rocha S."/>
            <person name="Dunkov B.C."/>
            <person name="Dunn P."/>
            <person name="Durbin K.J."/>
            <person name="Evangelista C.C."/>
            <person name="Ferraz C."/>
            <person name="Ferriera S."/>
            <person name="Fleischmann W."/>
            <person name="Fosler C."/>
            <person name="Gabrielian A.E."/>
            <person name="Garg N.S."/>
            <person name="Gelbart W.M."/>
            <person name="Glasser K."/>
            <person name="Glodek A."/>
            <person name="Gong F."/>
            <person name="Gorrell J.H."/>
            <person name="Gu Z."/>
            <person name="Guan P."/>
            <person name="Harris M."/>
            <person name="Harris N.L."/>
            <person name="Harvey D."/>
            <person name="Heiman T.J."/>
            <person name="Hernandez J.R."/>
            <person name="Houck J."/>
            <person name="Hostin D."/>
            <person name="Houston K.A."/>
            <person name="Howland T.J."/>
            <person name="Wei M.H."/>
            <person name="Ibegwam C."/>
            <person name="Jalali M."/>
            <person name="Kalush F."/>
            <person name="Karpen G.H."/>
            <person name="Ke Z."/>
            <person name="Kennison J.A."/>
            <person name="Ketchum K.A."/>
            <person name="Kimmel B.E."/>
            <person name="Kodira C.D."/>
            <person name="Kraft C."/>
            <person name="Kravitz S."/>
            <person name="Kulp D."/>
            <person name="Lai Z."/>
            <person name="Lasko P."/>
            <person name="Lei Y."/>
            <person name="Levitsky A.A."/>
            <person name="Li J."/>
            <person name="Li Z."/>
            <person name="Liang Y."/>
            <person name="Lin X."/>
            <person name="Liu X."/>
            <person name="Mattei B."/>
            <person name="McIntosh T.C."/>
            <person name="McLeod M.P."/>
            <person name="McPherson D."/>
            <person name="Merkulov G."/>
            <person name="Milshina N.V."/>
            <person name="Mobarry C."/>
            <person name="Morris J."/>
            <person name="Moshrefi A."/>
            <person name="Mount S.M."/>
            <person name="Moy M."/>
            <person name="Murphy B."/>
            <person name="Murphy L."/>
            <person name="Muzny D.M."/>
            <person name="Nelson D.L."/>
            <person name="Nelson D.R."/>
            <person name="Nelson K.A."/>
            <person name="Nixon K."/>
            <person name="Nusskern D.R."/>
            <person name="Pacleb J.M."/>
            <person name="Palazzolo M."/>
            <person name="Pittman G.S."/>
            <person name="Pan S."/>
            <person name="Pollard J."/>
            <person name="Puri V."/>
            <person name="Reese M.G."/>
            <person name="Reinert K."/>
            <person name="Remington K."/>
            <person name="Saunders R.D."/>
            <person name="Scheeler F."/>
            <person name="Shen H."/>
            <person name="Shue B.C."/>
            <person name="Siden-Kiamos I."/>
            <person name="Simpson M."/>
            <person name="Skupski M.P."/>
            <person name="Smith T."/>
            <person name="Spier E."/>
            <person name="Spradling A.C."/>
            <person name="Stapleton M."/>
            <person name="Strong R."/>
            <person name="Sun E."/>
            <person name="Svirskas R."/>
            <person name="Tector C."/>
            <person name="Turner R."/>
            <person name="Venter E."/>
            <person name="Wang A.H."/>
            <person name="Wang X."/>
            <person name="Wang Z.Y."/>
            <person name="Wassarman D.A."/>
            <person name="Weinstock G.M."/>
            <person name="Weissenbach J."/>
            <person name="Williams S.M."/>
            <person name="WoodageT"/>
            <person name="Worley K.C."/>
            <person name="Wu D."/>
            <person name="Yang S."/>
            <person name="Yao Q.A."/>
            <person name="Ye J."/>
            <person name="Yeh R.F."/>
            <person name="Zaveri J.S."/>
            <person name="Zhan M."/>
            <person name="Zhang G."/>
            <person name="Zhao Q."/>
            <person name="Zheng L."/>
            <person name="Zheng X.H."/>
            <person name="Zhong F.N."/>
            <person name="Zhong W."/>
            <person name="Zhou X."/>
            <person name="Zhu S."/>
            <person name="Zhu X."/>
            <person name="Smith H.O."/>
            <person name="Gibbs R.A."/>
            <person name="Myers E.W."/>
            <person name="Rubin G.M."/>
            <person name="Venter J.C."/>
        </authorList>
    </citation>
    <scope>NUCLEOTIDE SEQUENCE [LARGE SCALE GENOMIC DNA]</scope>
    <source>
        <strain evidence="9">Berkeley</strain>
    </source>
</reference>
<dbReference type="BioGRID-ORCS" id="42424">
    <property type="hits" value="0 hits in 1 CRISPR screen"/>
</dbReference>
<dbReference type="CTD" id="42424"/>
<gene>
    <name evidence="6 8" type="primary">MtnB</name>
    <name evidence="6" type="synonym">Dmel\CG4312</name>
    <name evidence="6" type="synonym">DrosMto</name>
    <name evidence="6" type="synonym">MT</name>
    <name evidence="6" type="synonym">MTN</name>
    <name evidence="6" type="synonym">MtnA</name>
    <name evidence="6" type="synonym">MTNB</name>
    <name evidence="6" type="synonym">mtnB</name>
    <name evidence="6" type="synonym">mtnb</name>
    <name evidence="6" type="synonym">MTO</name>
    <name evidence="6" type="synonym">Mto</name>
    <name evidence="6 8" type="ORF">CG4312</name>
    <name evidence="6" type="ORF">Dmel_CG4312</name>
</gene>
<keyword evidence="5" id="KW-0186">Copper</keyword>